<feature type="chain" id="PRO_5046126241" evidence="3">
    <location>
        <begin position="23"/>
        <end position="371"/>
    </location>
</feature>
<dbReference type="Pfam" id="PF25944">
    <property type="entry name" value="Beta-barrel_RND"/>
    <property type="match status" value="1"/>
</dbReference>
<dbReference type="Gene3D" id="2.40.420.20">
    <property type="match status" value="1"/>
</dbReference>
<dbReference type="InterPro" id="IPR058624">
    <property type="entry name" value="MdtA-like_HH"/>
</dbReference>
<evidence type="ECO:0000256" key="1">
    <source>
        <dbReference type="ARBA" id="ARBA00004196"/>
    </source>
</evidence>
<reference evidence="9" key="1">
    <citation type="journal article" date="2019" name="Int. J. Syst. Evol. Microbiol.">
        <title>The Global Catalogue of Microorganisms (GCM) 10K type strain sequencing project: providing services to taxonomists for standard genome sequencing and annotation.</title>
        <authorList>
            <consortium name="The Broad Institute Genomics Platform"/>
            <consortium name="The Broad Institute Genome Sequencing Center for Infectious Disease"/>
            <person name="Wu L."/>
            <person name="Ma J."/>
        </authorList>
    </citation>
    <scope>NUCLEOTIDE SEQUENCE [LARGE SCALE GENOMIC DNA]</scope>
    <source>
        <strain evidence="9">CGMCC 1.15180</strain>
    </source>
</reference>
<dbReference type="InterPro" id="IPR006143">
    <property type="entry name" value="RND_pump_MFP"/>
</dbReference>
<dbReference type="Proteomes" id="UP001597361">
    <property type="component" value="Unassembled WGS sequence"/>
</dbReference>
<organism evidence="8 9">
    <name type="scientific">Belliella marina</name>
    <dbReference type="NCBI Taxonomy" id="1644146"/>
    <lineage>
        <taxon>Bacteria</taxon>
        <taxon>Pseudomonadati</taxon>
        <taxon>Bacteroidota</taxon>
        <taxon>Cytophagia</taxon>
        <taxon>Cytophagales</taxon>
        <taxon>Cyclobacteriaceae</taxon>
        <taxon>Belliella</taxon>
    </lineage>
</organism>
<dbReference type="Pfam" id="PF25967">
    <property type="entry name" value="RND-MFP_C"/>
    <property type="match status" value="1"/>
</dbReference>
<dbReference type="NCBIfam" id="TIGR01730">
    <property type="entry name" value="RND_mfp"/>
    <property type="match status" value="1"/>
</dbReference>
<evidence type="ECO:0000259" key="7">
    <source>
        <dbReference type="Pfam" id="PF25967"/>
    </source>
</evidence>
<evidence type="ECO:0000313" key="9">
    <source>
        <dbReference type="Proteomes" id="UP001597361"/>
    </source>
</evidence>
<feature type="domain" description="Multidrug resistance protein MdtA-like beta-barrel" evidence="6">
    <location>
        <begin position="205"/>
        <end position="290"/>
    </location>
</feature>
<dbReference type="Gene3D" id="2.40.50.100">
    <property type="match status" value="1"/>
</dbReference>
<comment type="subcellular location">
    <subcellularLocation>
        <location evidence="1">Cell envelope</location>
    </subcellularLocation>
</comment>
<comment type="similarity">
    <text evidence="2">Belongs to the membrane fusion protein (MFP) (TC 8.A.1) family.</text>
</comment>
<accession>A0ABW4VQI4</accession>
<dbReference type="Gene3D" id="1.10.287.470">
    <property type="entry name" value="Helix hairpin bin"/>
    <property type="match status" value="1"/>
</dbReference>
<evidence type="ECO:0000259" key="5">
    <source>
        <dbReference type="Pfam" id="PF25917"/>
    </source>
</evidence>
<dbReference type="Pfam" id="PF25876">
    <property type="entry name" value="HH_MFP_RND"/>
    <property type="match status" value="1"/>
</dbReference>
<dbReference type="RefSeq" id="WP_376887350.1">
    <property type="nucleotide sequence ID" value="NZ_JBHUHR010000039.1"/>
</dbReference>
<evidence type="ECO:0000259" key="6">
    <source>
        <dbReference type="Pfam" id="PF25944"/>
    </source>
</evidence>
<name>A0ABW4VQI4_9BACT</name>
<evidence type="ECO:0000313" key="8">
    <source>
        <dbReference type="EMBL" id="MFD2036323.1"/>
    </source>
</evidence>
<evidence type="ECO:0000256" key="2">
    <source>
        <dbReference type="ARBA" id="ARBA00009477"/>
    </source>
</evidence>
<evidence type="ECO:0000256" key="3">
    <source>
        <dbReference type="SAM" id="SignalP"/>
    </source>
</evidence>
<dbReference type="Pfam" id="PF25917">
    <property type="entry name" value="BSH_RND"/>
    <property type="match status" value="1"/>
</dbReference>
<comment type="caution">
    <text evidence="8">The sequence shown here is derived from an EMBL/GenBank/DDBJ whole genome shotgun (WGS) entry which is preliminary data.</text>
</comment>
<keyword evidence="9" id="KW-1185">Reference proteome</keyword>
<dbReference type="Gene3D" id="2.40.30.170">
    <property type="match status" value="1"/>
</dbReference>
<feature type="signal peptide" evidence="3">
    <location>
        <begin position="1"/>
        <end position="22"/>
    </location>
</feature>
<dbReference type="PANTHER" id="PTHR30158">
    <property type="entry name" value="ACRA/E-RELATED COMPONENT OF DRUG EFFLUX TRANSPORTER"/>
    <property type="match status" value="1"/>
</dbReference>
<evidence type="ECO:0000259" key="4">
    <source>
        <dbReference type="Pfam" id="PF25876"/>
    </source>
</evidence>
<dbReference type="InterPro" id="IPR058626">
    <property type="entry name" value="MdtA-like_b-barrel"/>
</dbReference>
<dbReference type="SUPFAM" id="SSF111369">
    <property type="entry name" value="HlyD-like secretion proteins"/>
    <property type="match status" value="1"/>
</dbReference>
<sequence length="371" mass="41041">MKNLMLGLGLIAFLNACSTAHSTDQSSSLPELPVYLIEESTAETFQEYPATIEGTVDIELRPQVNGTLEQVLVDEGEYVKKGQLIFKINDLPFREALNHAIANLHAAEAALQQSELEVEKYKPLVEKKVVSEFQLKTLKASQQIAHSNLEQAKAQVESARINLSYTKINAPVSGYIGRLPKKQGTLVAPTDQTPMTTLSDVHEVHVYFALGETDFIRFTDRYDGETLEDKIKNLPPVTLVLADHSKYSELGKVDIVDGQFNKNTGTITFRATFPNERGLLRSGNTGRVLITHPHSNAILVPQLSTFEIQDRIFVVTVDDQNRVVKQPIQISGIYGENYLVSGGLNPGDKIVYKGFETLQDGAAISPEAFKK</sequence>
<feature type="domain" description="Multidrug resistance protein MdtA-like barrel-sandwich hybrid" evidence="5">
    <location>
        <begin position="58"/>
        <end position="197"/>
    </location>
</feature>
<gene>
    <name evidence="8" type="ORF">ACFSKL_16080</name>
</gene>
<feature type="domain" description="Multidrug resistance protein MdtA-like C-terminal permuted SH3" evidence="7">
    <location>
        <begin position="296"/>
        <end position="355"/>
    </location>
</feature>
<dbReference type="EMBL" id="JBHUHR010000039">
    <property type="protein sequence ID" value="MFD2036323.1"/>
    <property type="molecule type" value="Genomic_DNA"/>
</dbReference>
<dbReference type="PANTHER" id="PTHR30158:SF23">
    <property type="entry name" value="MULTIDRUG RESISTANCE PROTEIN MEXA"/>
    <property type="match status" value="1"/>
</dbReference>
<dbReference type="InterPro" id="IPR058625">
    <property type="entry name" value="MdtA-like_BSH"/>
</dbReference>
<feature type="domain" description="Multidrug resistance protein MdtA-like alpha-helical hairpin" evidence="4">
    <location>
        <begin position="97"/>
        <end position="166"/>
    </location>
</feature>
<dbReference type="InterPro" id="IPR058627">
    <property type="entry name" value="MdtA-like_C"/>
</dbReference>
<proteinExistence type="inferred from homology"/>
<keyword evidence="3" id="KW-0732">Signal</keyword>
<protein>
    <submittedName>
        <fullName evidence="8">Efflux RND transporter periplasmic adaptor subunit</fullName>
    </submittedName>
</protein>